<accession>A0A8J6MBK1</accession>
<dbReference type="PANTHER" id="PTHR43633">
    <property type="entry name" value="ALCOHOL DEHYDROGENASE YQHD"/>
    <property type="match status" value="1"/>
</dbReference>
<dbReference type="SUPFAM" id="SSF56796">
    <property type="entry name" value="Dehydroquinate synthase-like"/>
    <property type="match status" value="1"/>
</dbReference>
<dbReference type="AlphaFoldDB" id="A0A8J6MBK1"/>
<dbReference type="GO" id="GO:0046872">
    <property type="term" value="F:metal ion binding"/>
    <property type="evidence" value="ECO:0007669"/>
    <property type="project" value="InterPro"/>
</dbReference>
<organism evidence="4 5">
    <name type="scientific">Lawsonibacter faecis</name>
    <dbReference type="NCBI Taxonomy" id="2763052"/>
    <lineage>
        <taxon>Bacteria</taxon>
        <taxon>Bacillati</taxon>
        <taxon>Bacillota</taxon>
        <taxon>Clostridia</taxon>
        <taxon>Eubacteriales</taxon>
        <taxon>Oscillospiraceae</taxon>
        <taxon>Lawsonibacter</taxon>
    </lineage>
</organism>
<dbReference type="InterPro" id="IPR056798">
    <property type="entry name" value="ADH_Fe_C"/>
</dbReference>
<comment type="caution">
    <text evidence="4">The sequence shown here is derived from an EMBL/GenBank/DDBJ whole genome shotgun (WGS) entry which is preliminary data.</text>
</comment>
<dbReference type="RefSeq" id="WP_155146268.1">
    <property type="nucleotide sequence ID" value="NZ_JACOPQ010000002.1"/>
</dbReference>
<evidence type="ECO:0000259" key="2">
    <source>
        <dbReference type="Pfam" id="PF00465"/>
    </source>
</evidence>
<proteinExistence type="predicted"/>
<evidence type="ECO:0000256" key="1">
    <source>
        <dbReference type="ARBA" id="ARBA00023002"/>
    </source>
</evidence>
<dbReference type="GO" id="GO:0005829">
    <property type="term" value="C:cytosol"/>
    <property type="evidence" value="ECO:0007669"/>
    <property type="project" value="TreeGrafter"/>
</dbReference>
<dbReference type="InterPro" id="IPR044731">
    <property type="entry name" value="BDH-like"/>
</dbReference>
<dbReference type="PANTHER" id="PTHR43633:SF1">
    <property type="entry name" value="ALCOHOL DEHYDROGENASE YQHD"/>
    <property type="match status" value="1"/>
</dbReference>
<dbReference type="FunFam" id="3.40.50.1970:FF:000003">
    <property type="entry name" value="Alcohol dehydrogenase, iron-containing"/>
    <property type="match status" value="1"/>
</dbReference>
<dbReference type="Gene3D" id="1.20.1090.10">
    <property type="entry name" value="Dehydroquinate synthase-like - alpha domain"/>
    <property type="match status" value="1"/>
</dbReference>
<evidence type="ECO:0000259" key="3">
    <source>
        <dbReference type="Pfam" id="PF25137"/>
    </source>
</evidence>
<gene>
    <name evidence="4" type="ORF">H8S62_02845</name>
</gene>
<dbReference type="Pfam" id="PF25137">
    <property type="entry name" value="ADH_Fe_C"/>
    <property type="match status" value="1"/>
</dbReference>
<sequence length="393" mass="42066">MNDFTYHVPTKVIFGRDTELQAGEAVRREGGHKVLVLYGGGSAVKSGLLGRVTGSLSGAGLEWEAVGGIRPNPLLGFAQQTVDGHRDAGFDFVLAVGGGSVLDTAKAVAHGLARPGTPIWDYYLGRAEVTASLPKGSVLTIAAAGSETSDSAVLTNEATGEKRGLGSERNKPQFAIMNPALTCTLPPRQTACGIADIMMHTMDRYFSVDTDNAFTDAVAEALLRTTVEYGRAAMADPADYKARSEIMWCGSLSHNGLTGLGQPKDFSPHALGHELSGMFDIPHGESLSIMWPAWARYVVGSGPARFARFGRNVWGLAREDDAACAAAAIAAVEGYFRELGMPVCFSQAEMGVQSDETLRELARRCSYCGSRVVGRFQPLREPELYEIYLQANH</sequence>
<dbReference type="Proteomes" id="UP000607645">
    <property type="component" value="Unassembled WGS sequence"/>
</dbReference>
<dbReference type="InterPro" id="IPR001670">
    <property type="entry name" value="ADH_Fe/GldA"/>
</dbReference>
<dbReference type="GO" id="GO:1990002">
    <property type="term" value="F:methylglyoxal reductase (NADPH) (acetol producing) activity"/>
    <property type="evidence" value="ECO:0007669"/>
    <property type="project" value="TreeGrafter"/>
</dbReference>
<protein>
    <submittedName>
        <fullName evidence="4">Iron-containing alcohol dehydrogenase</fullName>
    </submittedName>
</protein>
<feature type="domain" description="Alcohol dehydrogenase iron-type/glycerol dehydrogenase GldA" evidence="2">
    <location>
        <begin position="9"/>
        <end position="179"/>
    </location>
</feature>
<dbReference type="CDD" id="cd08187">
    <property type="entry name" value="BDH"/>
    <property type="match status" value="1"/>
</dbReference>
<feature type="domain" description="Fe-containing alcohol dehydrogenase-like C-terminal" evidence="3">
    <location>
        <begin position="191"/>
        <end position="366"/>
    </location>
</feature>
<name>A0A8J6MBK1_9FIRM</name>
<keyword evidence="1" id="KW-0560">Oxidoreductase</keyword>
<keyword evidence="5" id="KW-1185">Reference proteome</keyword>
<dbReference type="EMBL" id="JACOPQ010000002">
    <property type="protein sequence ID" value="MBC5735951.1"/>
    <property type="molecule type" value="Genomic_DNA"/>
</dbReference>
<dbReference type="GO" id="GO:1990362">
    <property type="term" value="F:butanol dehydrogenase (NAD+) activity"/>
    <property type="evidence" value="ECO:0007669"/>
    <property type="project" value="InterPro"/>
</dbReference>
<dbReference type="Pfam" id="PF00465">
    <property type="entry name" value="Fe-ADH"/>
    <property type="match status" value="1"/>
</dbReference>
<dbReference type="Gene3D" id="3.40.50.1970">
    <property type="match status" value="1"/>
</dbReference>
<evidence type="ECO:0000313" key="5">
    <source>
        <dbReference type="Proteomes" id="UP000607645"/>
    </source>
</evidence>
<reference evidence="4" key="1">
    <citation type="submission" date="2020-08" db="EMBL/GenBank/DDBJ databases">
        <title>Genome public.</title>
        <authorList>
            <person name="Liu C."/>
            <person name="Sun Q."/>
        </authorList>
    </citation>
    <scope>NUCLEOTIDE SEQUENCE</scope>
    <source>
        <strain evidence="4">NSJ-52</strain>
    </source>
</reference>
<dbReference type="GO" id="GO:0008106">
    <property type="term" value="F:alcohol dehydrogenase (NADP+) activity"/>
    <property type="evidence" value="ECO:0007669"/>
    <property type="project" value="TreeGrafter"/>
</dbReference>
<evidence type="ECO:0000313" key="4">
    <source>
        <dbReference type="EMBL" id="MBC5735951.1"/>
    </source>
</evidence>